<dbReference type="PROSITE" id="PS01124">
    <property type="entry name" value="HTH_ARAC_FAMILY_2"/>
    <property type="match status" value="1"/>
</dbReference>
<dbReference type="SMART" id="SM00448">
    <property type="entry name" value="REC"/>
    <property type="match status" value="1"/>
</dbReference>
<dbReference type="STRING" id="119641.SAMN05421842_11334"/>
<evidence type="ECO:0000313" key="9">
    <source>
        <dbReference type="EMBL" id="SFC91093.1"/>
    </source>
</evidence>
<dbReference type="AlphaFoldDB" id="A0A1I1N8K4"/>
<evidence type="ECO:0000256" key="1">
    <source>
        <dbReference type="ARBA" id="ARBA00018672"/>
    </source>
</evidence>
<comment type="caution">
    <text evidence="6">Lacks conserved residue(s) required for the propagation of feature annotation.</text>
</comment>
<evidence type="ECO:0000313" key="10">
    <source>
        <dbReference type="Proteomes" id="UP000199263"/>
    </source>
</evidence>
<dbReference type="PROSITE" id="PS00041">
    <property type="entry name" value="HTH_ARAC_FAMILY_1"/>
    <property type="match status" value="1"/>
</dbReference>
<dbReference type="GO" id="GO:0043565">
    <property type="term" value="F:sequence-specific DNA binding"/>
    <property type="evidence" value="ECO:0007669"/>
    <property type="project" value="InterPro"/>
</dbReference>
<dbReference type="InterPro" id="IPR020449">
    <property type="entry name" value="Tscrpt_reg_AraC-type_HTH"/>
</dbReference>
<evidence type="ECO:0000259" key="8">
    <source>
        <dbReference type="PROSITE" id="PS50110"/>
    </source>
</evidence>
<feature type="domain" description="Response regulatory" evidence="8">
    <location>
        <begin position="3"/>
        <end position="120"/>
    </location>
</feature>
<dbReference type="Proteomes" id="UP000199263">
    <property type="component" value="Unassembled WGS sequence"/>
</dbReference>
<dbReference type="EMBL" id="FOMG01000013">
    <property type="protein sequence ID" value="SFC91093.1"/>
    <property type="molecule type" value="Genomic_DNA"/>
</dbReference>
<dbReference type="InterPro" id="IPR009057">
    <property type="entry name" value="Homeodomain-like_sf"/>
</dbReference>
<dbReference type="InterPro" id="IPR018060">
    <property type="entry name" value="HTH_AraC"/>
</dbReference>
<gene>
    <name evidence="9" type="ORF">SAMN05421842_11334</name>
</gene>
<keyword evidence="4" id="KW-0804">Transcription</keyword>
<name>A0A1I1N8K4_9CLOT</name>
<sequence>MIKVILADDENLELEALKIIINKKFKNASVVGIAHDGDEVIEMNEDLNPDVIFMNALMPGTNGFEVAKIIKKKDENKKIVLMSVYDDFEFVQRALKIKVDDYLLKPIRPEKIIKILDEFINSDKSHALEKNKSILLGNIKNHYYKESKDTLKQLIECLEKFSICESQKYSEELVRDMIDVFDIENNKLNNNVDYKKNFNSCLDIHDIENNLIDILDNLFDMLIYNRNLSDTDELKFLLNYIEKNFRNNIMLQDVADHMKFSSPYLSKSFKKHIGTNFNQYLTNRRIQEAKKILKNTSTSINVLAFDIGYNEPNYFCKVFKKLEGMTPVEYREKHRNQI</sequence>
<dbReference type="Pfam" id="PF12833">
    <property type="entry name" value="HTH_18"/>
    <property type="match status" value="1"/>
</dbReference>
<keyword evidence="3" id="KW-0238">DNA-binding</keyword>
<keyword evidence="2" id="KW-0805">Transcription regulation</keyword>
<dbReference type="PANTHER" id="PTHR43280">
    <property type="entry name" value="ARAC-FAMILY TRANSCRIPTIONAL REGULATOR"/>
    <property type="match status" value="1"/>
</dbReference>
<dbReference type="RefSeq" id="WP_242943306.1">
    <property type="nucleotide sequence ID" value="NZ_FOMG01000013.1"/>
</dbReference>
<dbReference type="SUPFAM" id="SSF46689">
    <property type="entry name" value="Homeodomain-like"/>
    <property type="match status" value="2"/>
</dbReference>
<dbReference type="GO" id="GO:0003700">
    <property type="term" value="F:DNA-binding transcription factor activity"/>
    <property type="evidence" value="ECO:0007669"/>
    <property type="project" value="InterPro"/>
</dbReference>
<proteinExistence type="predicted"/>
<dbReference type="SMART" id="SM00342">
    <property type="entry name" value="HTH_ARAC"/>
    <property type="match status" value="1"/>
</dbReference>
<keyword evidence="10" id="KW-1185">Reference proteome</keyword>
<evidence type="ECO:0000259" key="7">
    <source>
        <dbReference type="PROSITE" id="PS01124"/>
    </source>
</evidence>
<dbReference type="InterPro" id="IPR018062">
    <property type="entry name" value="HTH_AraC-typ_CS"/>
</dbReference>
<dbReference type="CDD" id="cd17536">
    <property type="entry name" value="REC_YesN-like"/>
    <property type="match status" value="1"/>
</dbReference>
<dbReference type="Pfam" id="PF00072">
    <property type="entry name" value="Response_reg"/>
    <property type="match status" value="1"/>
</dbReference>
<evidence type="ECO:0000256" key="2">
    <source>
        <dbReference type="ARBA" id="ARBA00023015"/>
    </source>
</evidence>
<dbReference type="PANTHER" id="PTHR43280:SF10">
    <property type="entry name" value="REGULATORY PROTEIN POCR"/>
    <property type="match status" value="1"/>
</dbReference>
<dbReference type="Gene3D" id="3.40.50.2300">
    <property type="match status" value="1"/>
</dbReference>
<reference evidence="9 10" key="1">
    <citation type="submission" date="2016-10" db="EMBL/GenBank/DDBJ databases">
        <authorList>
            <person name="de Groot N.N."/>
        </authorList>
    </citation>
    <scope>NUCLEOTIDE SEQUENCE [LARGE SCALE GENOMIC DNA]</scope>
    <source>
        <strain evidence="9 10">DSM 12992</strain>
    </source>
</reference>
<evidence type="ECO:0000256" key="6">
    <source>
        <dbReference type="PROSITE-ProRule" id="PRU00169"/>
    </source>
</evidence>
<dbReference type="PRINTS" id="PR00032">
    <property type="entry name" value="HTHARAC"/>
</dbReference>
<dbReference type="GO" id="GO:0000160">
    <property type="term" value="P:phosphorelay signal transduction system"/>
    <property type="evidence" value="ECO:0007669"/>
    <property type="project" value="InterPro"/>
</dbReference>
<accession>A0A1I1N8K4</accession>
<dbReference type="InterPro" id="IPR011006">
    <property type="entry name" value="CheY-like_superfamily"/>
</dbReference>
<dbReference type="Gene3D" id="1.10.10.60">
    <property type="entry name" value="Homeodomain-like"/>
    <property type="match status" value="2"/>
</dbReference>
<feature type="domain" description="HTH araC/xylS-type" evidence="7">
    <location>
        <begin position="235"/>
        <end position="333"/>
    </location>
</feature>
<dbReference type="InterPro" id="IPR001789">
    <property type="entry name" value="Sig_transdc_resp-reg_receiver"/>
</dbReference>
<evidence type="ECO:0000256" key="3">
    <source>
        <dbReference type="ARBA" id="ARBA00023125"/>
    </source>
</evidence>
<dbReference type="PROSITE" id="PS50110">
    <property type="entry name" value="RESPONSE_REGULATORY"/>
    <property type="match status" value="1"/>
</dbReference>
<evidence type="ECO:0000256" key="4">
    <source>
        <dbReference type="ARBA" id="ARBA00023163"/>
    </source>
</evidence>
<protein>
    <recommendedName>
        <fullName evidence="1">Stage 0 sporulation protein A homolog</fullName>
    </recommendedName>
</protein>
<evidence type="ECO:0000256" key="5">
    <source>
        <dbReference type="ARBA" id="ARBA00024867"/>
    </source>
</evidence>
<comment type="function">
    <text evidence="5">May play the central regulatory role in sporulation. It may be an element of the effector pathway responsible for the activation of sporulation genes in response to nutritional stress. Spo0A may act in concert with spo0H (a sigma factor) to control the expression of some genes that are critical to the sporulation process.</text>
</comment>
<dbReference type="SUPFAM" id="SSF52172">
    <property type="entry name" value="CheY-like"/>
    <property type="match status" value="1"/>
</dbReference>
<organism evidence="9 10">
    <name type="scientific">Clostridium uliginosum</name>
    <dbReference type="NCBI Taxonomy" id="119641"/>
    <lineage>
        <taxon>Bacteria</taxon>
        <taxon>Bacillati</taxon>
        <taxon>Bacillota</taxon>
        <taxon>Clostridia</taxon>
        <taxon>Eubacteriales</taxon>
        <taxon>Clostridiaceae</taxon>
        <taxon>Clostridium</taxon>
    </lineage>
</organism>